<dbReference type="EMBL" id="AP015038">
    <property type="protein sequence ID" value="BAT87395.1"/>
    <property type="molecule type" value="Genomic_DNA"/>
</dbReference>
<reference evidence="7 8" key="1">
    <citation type="journal article" date="2015" name="Sci. Rep.">
        <title>The power of single molecule real-time sequencing technology in the de novo assembly of a eukaryotic genome.</title>
        <authorList>
            <person name="Sakai H."/>
            <person name="Naito K."/>
            <person name="Ogiso-Tanaka E."/>
            <person name="Takahashi Y."/>
            <person name="Iseki K."/>
            <person name="Muto C."/>
            <person name="Satou K."/>
            <person name="Teruya K."/>
            <person name="Shiroma A."/>
            <person name="Shimoji M."/>
            <person name="Hirano T."/>
            <person name="Itoh T."/>
            <person name="Kaga A."/>
            <person name="Tomooka N."/>
        </authorList>
    </citation>
    <scope>NUCLEOTIDE SEQUENCE [LARGE SCALE GENOMIC DNA]</scope>
    <source>
        <strain evidence="8">cv. Shumari</strain>
    </source>
</reference>
<dbReference type="CDD" id="cd02892">
    <property type="entry name" value="SQCY_1"/>
    <property type="match status" value="1"/>
</dbReference>
<dbReference type="FunFam" id="1.50.10.20:FF:000011">
    <property type="entry name" value="Terpene cyclase/mutase family member"/>
    <property type="match status" value="1"/>
</dbReference>
<keyword evidence="3 4" id="KW-0413">Isomerase</keyword>
<dbReference type="Pfam" id="PF13243">
    <property type="entry name" value="SQHop_cyclase_C"/>
    <property type="match status" value="1"/>
</dbReference>
<dbReference type="GO" id="GO:0005811">
    <property type="term" value="C:lipid droplet"/>
    <property type="evidence" value="ECO:0007669"/>
    <property type="project" value="InterPro"/>
</dbReference>
<keyword evidence="8" id="KW-1185">Reference proteome</keyword>
<dbReference type="EC" id="5.4.99.-" evidence="4"/>
<dbReference type="Gene3D" id="1.50.10.20">
    <property type="match status" value="2"/>
</dbReference>
<protein>
    <recommendedName>
        <fullName evidence="4">Terpene cyclase/mutase family member</fullName>
        <ecNumber evidence="4">5.4.99.-</ecNumber>
    </recommendedName>
</protein>
<dbReference type="InterPro" id="IPR032697">
    <property type="entry name" value="SQ_cyclase_N"/>
</dbReference>
<feature type="domain" description="Squalene cyclase N-terminal" evidence="6">
    <location>
        <begin position="110"/>
        <end position="413"/>
    </location>
</feature>
<dbReference type="PANTHER" id="PTHR11764">
    <property type="entry name" value="TERPENE CYCLASE/MUTASE FAMILY MEMBER"/>
    <property type="match status" value="1"/>
</dbReference>
<dbReference type="Proteomes" id="UP000291084">
    <property type="component" value="Chromosome 5"/>
</dbReference>
<proteinExistence type="inferred from homology"/>
<evidence type="ECO:0000256" key="3">
    <source>
        <dbReference type="ARBA" id="ARBA00023235"/>
    </source>
</evidence>
<evidence type="ECO:0000256" key="4">
    <source>
        <dbReference type="RuleBase" id="RU362003"/>
    </source>
</evidence>
<accession>A0A0S3S3G3</accession>
<dbReference type="PANTHER" id="PTHR11764:SF58">
    <property type="entry name" value="BETA-AMYRIN SYNTHASE-RELATED"/>
    <property type="match status" value="1"/>
</dbReference>
<dbReference type="SUPFAM" id="SSF48239">
    <property type="entry name" value="Terpenoid cyclases/Protein prenyltransferases"/>
    <property type="match status" value="2"/>
</dbReference>
<dbReference type="GO" id="GO:0019745">
    <property type="term" value="P:pentacyclic triterpenoid biosynthetic process"/>
    <property type="evidence" value="ECO:0007669"/>
    <property type="project" value="UniProtKB-ARBA"/>
</dbReference>
<evidence type="ECO:0000313" key="7">
    <source>
        <dbReference type="EMBL" id="BAT87395.1"/>
    </source>
</evidence>
<dbReference type="Pfam" id="PF13249">
    <property type="entry name" value="SQHop_cyclase_N"/>
    <property type="match status" value="1"/>
</dbReference>
<feature type="domain" description="Squalene cyclase C-terminal" evidence="5">
    <location>
        <begin position="426"/>
        <end position="763"/>
    </location>
</feature>
<keyword evidence="2" id="KW-0677">Repeat</keyword>
<comment type="similarity">
    <text evidence="1 4">Belongs to the terpene cyclase/mutase family.</text>
</comment>
<organism evidence="7 8">
    <name type="scientific">Vigna angularis var. angularis</name>
    <dbReference type="NCBI Taxonomy" id="157739"/>
    <lineage>
        <taxon>Eukaryota</taxon>
        <taxon>Viridiplantae</taxon>
        <taxon>Streptophyta</taxon>
        <taxon>Embryophyta</taxon>
        <taxon>Tracheophyta</taxon>
        <taxon>Spermatophyta</taxon>
        <taxon>Magnoliopsida</taxon>
        <taxon>eudicotyledons</taxon>
        <taxon>Gunneridae</taxon>
        <taxon>Pentapetalae</taxon>
        <taxon>rosids</taxon>
        <taxon>fabids</taxon>
        <taxon>Fabales</taxon>
        <taxon>Fabaceae</taxon>
        <taxon>Papilionoideae</taxon>
        <taxon>50 kb inversion clade</taxon>
        <taxon>NPAAA clade</taxon>
        <taxon>indigoferoid/millettioid clade</taxon>
        <taxon>Phaseoleae</taxon>
        <taxon>Vigna</taxon>
    </lineage>
</organism>
<dbReference type="SFLD" id="SFLDG01016">
    <property type="entry name" value="Prenyltransferase_Like_2"/>
    <property type="match status" value="1"/>
</dbReference>
<evidence type="ECO:0000256" key="2">
    <source>
        <dbReference type="ARBA" id="ARBA00022737"/>
    </source>
</evidence>
<gene>
    <name evidence="7" type="primary">Vigan.05G075800</name>
    <name evidence="7" type="ORF">VIGAN_05075800</name>
</gene>
<sequence>MKWALAKEREKMWRLKIGEGAENPHLFSTNNFVGRQAWEFDADAGTAEERAQVEAARQDFYQNRFQYRACGDRIWRFQILRENNFKQTIDRVKIEDGEEITSQKTTFAMKRAVHYLSALQTSHGHWPAHISGCLFFIPPMVISLYVIGHLDSVFSEEHRKEILRYVYYHQNEDGGWGLHIEGESVMFCTTLNYICMRILGEGPNGGLNNACAKGRKWIHEHGTVTHIPQWGKFWLSVLGIVDWSGCHPLPPEFWMLPNFFPMHPGKMWCYCRLIYMPMSYLYGKKFRGPITPLILNLREELFTEPYNENIWKKARHKCAKEDLYSPRHWIQDLIWDGAYFFAEPILTRWPFSKLVREKALKLTMEHIHYEDENSRYMDPACVEKILCMLVCGVEDPNGEAIKKHLARVPDYLWLSEDGITVQASGSQTWDAGFIVQALLATDLMDEFGPTLAKAHDFIKKSQVENNSSGDFKKMYRHISKGSWTFTHQDHGWQVSDCTAECLKCCLLLSEMSEEIVGEKLEPQKLYDAVDFILSLQSKNGGITAWEPARSEKWLELLNPTEMFADLIIEHEYVECTGSAIQSLVSFKKQYPNYKKKDVDNFIAKAVKYLENEQKSNGGWYGEWGICFTYCSWFALRGLDAAGKTYNDCEAIRKAAKFLLSIQNEDGGWGESYLSCPLKTYVPLEGDRSHVTQTAWALLGLLHAGQADRDSIPLHRAAKLIINSQLQNGDWPQEQVTGAHLKNGVLHYPLHRNVFPLWALAEYRTKVLLPSTSP</sequence>
<dbReference type="InterPro" id="IPR032696">
    <property type="entry name" value="SQ_cyclase_C"/>
</dbReference>
<dbReference type="GO" id="GO:0042300">
    <property type="term" value="F:beta-amyrin synthase activity"/>
    <property type="evidence" value="ECO:0007669"/>
    <property type="project" value="UniProtKB-ARBA"/>
</dbReference>
<evidence type="ECO:0000313" key="8">
    <source>
        <dbReference type="Proteomes" id="UP000291084"/>
    </source>
</evidence>
<evidence type="ECO:0000259" key="6">
    <source>
        <dbReference type="Pfam" id="PF13249"/>
    </source>
</evidence>
<dbReference type="AlphaFoldDB" id="A0A0S3S3G3"/>
<dbReference type="GO" id="GO:0042299">
    <property type="term" value="F:lupeol synthase activity"/>
    <property type="evidence" value="ECO:0007669"/>
    <property type="project" value="UniProtKB-ARBA"/>
</dbReference>
<dbReference type="NCBIfam" id="TIGR01787">
    <property type="entry name" value="squalene_cyclas"/>
    <property type="match status" value="1"/>
</dbReference>
<dbReference type="OrthoDB" id="21502at2759"/>
<dbReference type="InterPro" id="IPR018333">
    <property type="entry name" value="Squalene_cyclase"/>
</dbReference>
<name>A0A0S3S3G3_PHAAN</name>
<dbReference type="InterPro" id="IPR008930">
    <property type="entry name" value="Terpenoid_cyclase/PrenylTrfase"/>
</dbReference>
<evidence type="ECO:0000259" key="5">
    <source>
        <dbReference type="Pfam" id="PF13243"/>
    </source>
</evidence>
<dbReference type="FunFam" id="1.50.10.20:FF:000044">
    <property type="entry name" value="Lupeol synthase"/>
    <property type="match status" value="1"/>
</dbReference>
<evidence type="ECO:0000256" key="1">
    <source>
        <dbReference type="ARBA" id="ARBA00009755"/>
    </source>
</evidence>